<reference evidence="1" key="1">
    <citation type="submission" date="2023-03" db="EMBL/GenBank/DDBJ databases">
        <title>Lomoglobus Profundus gen. nov., sp. nov., a novel member of the phylum Verrucomicrobia, isolated from deep-marine sediment of South China Sea.</title>
        <authorList>
            <person name="Ahmad T."/>
            <person name="Ishaq S.E."/>
            <person name="Wang F."/>
        </authorList>
    </citation>
    <scope>NUCLEOTIDE SEQUENCE</scope>
    <source>
        <strain evidence="1">LMO-M01</strain>
    </source>
</reference>
<accession>A0AAF0CNV4</accession>
<proteinExistence type="predicted"/>
<organism evidence="1 2">
    <name type="scientific">Synoicihabitans lomoniglobus</name>
    <dbReference type="NCBI Taxonomy" id="2909285"/>
    <lineage>
        <taxon>Bacteria</taxon>
        <taxon>Pseudomonadati</taxon>
        <taxon>Verrucomicrobiota</taxon>
        <taxon>Opitutia</taxon>
        <taxon>Opitutales</taxon>
        <taxon>Opitutaceae</taxon>
        <taxon>Synoicihabitans</taxon>
    </lineage>
</organism>
<gene>
    <name evidence="1" type="ORF">PXH66_22440</name>
</gene>
<dbReference type="AlphaFoldDB" id="A0AAF0CNV4"/>
<dbReference type="KEGG" id="slom:PXH66_22440"/>
<dbReference type="EMBL" id="CP119075">
    <property type="protein sequence ID" value="WED65106.1"/>
    <property type="molecule type" value="Genomic_DNA"/>
</dbReference>
<evidence type="ECO:0000313" key="1">
    <source>
        <dbReference type="EMBL" id="WED65106.1"/>
    </source>
</evidence>
<protein>
    <submittedName>
        <fullName evidence="1">Uncharacterized protein</fullName>
    </submittedName>
</protein>
<evidence type="ECO:0000313" key="2">
    <source>
        <dbReference type="Proteomes" id="UP001218638"/>
    </source>
</evidence>
<dbReference type="Proteomes" id="UP001218638">
    <property type="component" value="Chromosome"/>
</dbReference>
<name>A0AAF0CNV4_9BACT</name>
<dbReference type="RefSeq" id="WP_330929492.1">
    <property type="nucleotide sequence ID" value="NZ_CP119075.1"/>
</dbReference>
<sequence length="82" mass="9551">MPDSQERPQVRLDQNDLRLPLYRLAQHMRVALGSEELEDRGFELGFGEFHGHILRASRGEAYRRRKGKEFSAMQGVKLELLL</sequence>
<keyword evidence="2" id="KW-1185">Reference proteome</keyword>